<evidence type="ECO:0000313" key="1">
    <source>
        <dbReference type="EMBL" id="MBB3210623.1"/>
    </source>
</evidence>
<evidence type="ECO:0000313" key="2">
    <source>
        <dbReference type="Proteomes" id="UP000536179"/>
    </source>
</evidence>
<gene>
    <name evidence="1" type="ORF">FHS27_006471</name>
</gene>
<dbReference type="RefSeq" id="WP_184310064.1">
    <property type="nucleotide sequence ID" value="NZ_JACHXU010000046.1"/>
</dbReference>
<sequence>MSREFHIGGNAFAIAEFSTAASWHLNLLARTEGFPNVASVIGTIDVHYPCLTSRDGQPPVFRATVVLDAESLDPTDTKPTRDQIDVALRREFEISDNADWSLGHYECAEGHEDEFDSGAYH</sequence>
<accession>A0A7W5H9J9</accession>
<keyword evidence="2" id="KW-1185">Reference proteome</keyword>
<comment type="caution">
    <text evidence="1">The sequence shown here is derived from an EMBL/GenBank/DDBJ whole genome shotgun (WGS) entry which is preliminary data.</text>
</comment>
<organism evidence="1 2">
    <name type="scientific">Aporhodopirellula rubra</name>
    <dbReference type="NCBI Taxonomy" id="980271"/>
    <lineage>
        <taxon>Bacteria</taxon>
        <taxon>Pseudomonadati</taxon>
        <taxon>Planctomycetota</taxon>
        <taxon>Planctomycetia</taxon>
        <taxon>Pirellulales</taxon>
        <taxon>Pirellulaceae</taxon>
        <taxon>Aporhodopirellula</taxon>
    </lineage>
</organism>
<reference evidence="1 2" key="1">
    <citation type="submission" date="2020-08" db="EMBL/GenBank/DDBJ databases">
        <title>Genomic Encyclopedia of Type Strains, Phase III (KMG-III): the genomes of soil and plant-associated and newly described type strains.</title>
        <authorList>
            <person name="Whitman W."/>
        </authorList>
    </citation>
    <scope>NUCLEOTIDE SEQUENCE [LARGE SCALE GENOMIC DNA]</scope>
    <source>
        <strain evidence="1 2">CECT 8075</strain>
    </source>
</reference>
<protein>
    <submittedName>
        <fullName evidence="1">Uncharacterized protein</fullName>
    </submittedName>
</protein>
<dbReference type="AlphaFoldDB" id="A0A7W5H9J9"/>
<name>A0A7W5H9J9_9BACT</name>
<dbReference type="Proteomes" id="UP000536179">
    <property type="component" value="Unassembled WGS sequence"/>
</dbReference>
<proteinExistence type="predicted"/>
<dbReference type="EMBL" id="JACHXU010000046">
    <property type="protein sequence ID" value="MBB3210623.1"/>
    <property type="molecule type" value="Genomic_DNA"/>
</dbReference>